<evidence type="ECO:0000256" key="2">
    <source>
        <dbReference type="ARBA" id="ARBA00022448"/>
    </source>
</evidence>
<dbReference type="PANTHER" id="PTHR43335">
    <property type="entry name" value="ABC TRANSPORTER, ATP-BINDING PROTEIN"/>
    <property type="match status" value="1"/>
</dbReference>
<dbReference type="PROSITE" id="PS50893">
    <property type="entry name" value="ABC_TRANSPORTER_2"/>
    <property type="match status" value="1"/>
</dbReference>
<sequence>MRLKDEKRNLSQGKFLFLSELSLNLSLYTKEKQKEFSMEHMVKIEVVCKKHGSKQILKDISFTARSGRITAFLGPNGAGKSSTLRILLGLDRATAGTATFDGRTYQSMTYPLRTVGAAFDGIGGLPNRKVYDHLRIIAASNAIPKSRIDEVLEMTGIAHKRKDLLSSLSLGEGQRLGLAAALLGDPQFLILDEPTNGLDPSGIKWFRKFIRQQADLGKTVLLSSHILSEVQMVTDDVVLIHHGRIIEQGRLEEVLQDSDSLEDLFFDLTEEV</sequence>
<feature type="domain" description="ABC transporter" evidence="5">
    <location>
        <begin position="42"/>
        <end position="267"/>
    </location>
</feature>
<comment type="similarity">
    <text evidence="1">Belongs to the ABC transporter superfamily.</text>
</comment>
<dbReference type="SUPFAM" id="SSF52540">
    <property type="entry name" value="P-loop containing nucleoside triphosphate hydrolases"/>
    <property type="match status" value="1"/>
</dbReference>
<evidence type="ECO:0000313" key="6">
    <source>
        <dbReference type="EMBL" id="AGK70283.1"/>
    </source>
</evidence>
<keyword evidence="4" id="KW-0067">ATP-binding</keyword>
<gene>
    <name evidence="6" type="ORF">I872_00750</name>
</gene>
<evidence type="ECO:0000313" key="7">
    <source>
        <dbReference type="Proteomes" id="UP000013306"/>
    </source>
</evidence>
<keyword evidence="7" id="KW-1185">Reference proteome</keyword>
<dbReference type="Pfam" id="PF00005">
    <property type="entry name" value="ABC_tran"/>
    <property type="match status" value="1"/>
</dbReference>
<keyword evidence="2" id="KW-0813">Transport</keyword>
<dbReference type="InterPro" id="IPR003593">
    <property type="entry name" value="AAA+_ATPase"/>
</dbReference>
<proteinExistence type="inferred from homology"/>
<organism evidence="6 7">
    <name type="scientific">Streptococcus cristatus AS 1.3089</name>
    <dbReference type="NCBI Taxonomy" id="1302863"/>
    <lineage>
        <taxon>Bacteria</taxon>
        <taxon>Bacillati</taxon>
        <taxon>Bacillota</taxon>
        <taxon>Bacilli</taxon>
        <taxon>Lactobacillales</taxon>
        <taxon>Streptococcaceae</taxon>
        <taxon>Streptococcus</taxon>
    </lineage>
</organism>
<evidence type="ECO:0000256" key="3">
    <source>
        <dbReference type="ARBA" id="ARBA00022741"/>
    </source>
</evidence>
<dbReference type="InterPro" id="IPR003439">
    <property type="entry name" value="ABC_transporter-like_ATP-bd"/>
</dbReference>
<name>A0ABM5NHU7_STRCR</name>
<protein>
    <submittedName>
        <fullName evidence="6">Multidrug ABC transporter</fullName>
    </submittedName>
</protein>
<dbReference type="PANTHER" id="PTHR43335:SF4">
    <property type="entry name" value="ABC TRANSPORTER, ATP-BINDING PROTEIN"/>
    <property type="match status" value="1"/>
</dbReference>
<reference evidence="6 7" key="1">
    <citation type="journal article" date="2013" name="Genome Announc.">
        <title>Complete Genome Sequence of an Oral Commensal, Streptococcus oligofermentans Strain AS 1.3089.</title>
        <authorList>
            <person name="Tong H."/>
            <person name="Shang N."/>
            <person name="Liu L."/>
            <person name="Wang X."/>
            <person name="Cai J."/>
            <person name="Dong X."/>
        </authorList>
    </citation>
    <scope>NUCLEOTIDE SEQUENCE [LARGE SCALE GENOMIC DNA]</scope>
    <source>
        <strain evidence="6 7">AS 1.3089</strain>
    </source>
</reference>
<dbReference type="InterPro" id="IPR027417">
    <property type="entry name" value="P-loop_NTPase"/>
</dbReference>
<dbReference type="Proteomes" id="UP000013306">
    <property type="component" value="Chromosome"/>
</dbReference>
<evidence type="ECO:0000256" key="4">
    <source>
        <dbReference type="ARBA" id="ARBA00022840"/>
    </source>
</evidence>
<keyword evidence="3" id="KW-0547">Nucleotide-binding</keyword>
<dbReference type="Gene3D" id="3.40.50.300">
    <property type="entry name" value="P-loop containing nucleotide triphosphate hydrolases"/>
    <property type="match status" value="1"/>
</dbReference>
<dbReference type="EMBL" id="CP004409">
    <property type="protein sequence ID" value="AGK70283.1"/>
    <property type="molecule type" value="Genomic_DNA"/>
</dbReference>
<evidence type="ECO:0000256" key="1">
    <source>
        <dbReference type="ARBA" id="ARBA00005417"/>
    </source>
</evidence>
<dbReference type="SMART" id="SM00382">
    <property type="entry name" value="AAA"/>
    <property type="match status" value="1"/>
</dbReference>
<accession>A0ABM5NHU7</accession>
<evidence type="ECO:0000259" key="5">
    <source>
        <dbReference type="PROSITE" id="PS50893"/>
    </source>
</evidence>